<evidence type="ECO:0000256" key="1">
    <source>
        <dbReference type="ARBA" id="ARBA00022723"/>
    </source>
</evidence>
<evidence type="ECO:0000256" key="4">
    <source>
        <dbReference type="PROSITE-ProRule" id="PRU00134"/>
    </source>
</evidence>
<evidence type="ECO:0000256" key="2">
    <source>
        <dbReference type="ARBA" id="ARBA00022771"/>
    </source>
</evidence>
<sequence>MPATSHGYQALLSSIQSLRRKPPPFSNLDLDSLSSDVRKPLQALVTISEVILGMSSRTMAFVARHWNQIWPWLHAFSKCSLTREPATEEGLELLDKILFISPILLSHGLFGADHREKIDPVLDQTPDALALAVELWVMAVRLEHRSIRFQCGAIALLIGLYAEAPKGPVKKQAKESFEMMLSYSDRGAIVDSALRCIILYLMPKRVEPYDLRGILGFFNDVTEQFPEEFHDISVAKDGIRWACFAISRLSSPRNPEGEEYWDDVMTCTVPCLQYLCRCIARITPAAVPVLDGDIILSMFRSTHIIVRCAELHSENVSSSLSGSYLRLLDHFGRRLLYRPVLMRVIWSIKKIRSLGLEEVSKRFPKDLLEMWTQLRDQALRRASIGKFEDESFRFPLSPQKLCGNPQCGQESLNLVHPFKRCVGCLSELYCSRECQKSAWKQHREKCKKDRERTQRGDLSGPFTNLDFAFLHKQMHHDYKDNADRIRQMKERRKRDFPDANSSDMLIRMYYTVAIPVKLTVEMRQDVFRPYKRGDSSDSVLASGVVPWRNEERDPIIAFLKAKE</sequence>
<reference evidence="6 7" key="1">
    <citation type="submission" date="2024-02" db="EMBL/GenBank/DDBJ databases">
        <title>A draft genome for the cacao thread blight pathogen Marasmius crinis-equi.</title>
        <authorList>
            <person name="Cohen S.P."/>
            <person name="Baruah I.K."/>
            <person name="Amoako-Attah I."/>
            <person name="Bukari Y."/>
            <person name="Meinhardt L.W."/>
            <person name="Bailey B.A."/>
        </authorList>
    </citation>
    <scope>NUCLEOTIDE SEQUENCE [LARGE SCALE GENOMIC DNA]</scope>
    <source>
        <strain evidence="6 7">GH-76</strain>
    </source>
</reference>
<evidence type="ECO:0000259" key="5">
    <source>
        <dbReference type="PROSITE" id="PS50865"/>
    </source>
</evidence>
<keyword evidence="1" id="KW-0479">Metal-binding</keyword>
<name>A0ABR3FCK5_9AGAR</name>
<dbReference type="InterPro" id="IPR002893">
    <property type="entry name" value="Znf_MYND"/>
</dbReference>
<accession>A0ABR3FCK5</accession>
<dbReference type="Proteomes" id="UP001465976">
    <property type="component" value="Unassembled WGS sequence"/>
</dbReference>
<dbReference type="SUPFAM" id="SSF144232">
    <property type="entry name" value="HIT/MYND zinc finger-like"/>
    <property type="match status" value="1"/>
</dbReference>
<dbReference type="PROSITE" id="PS50865">
    <property type="entry name" value="ZF_MYND_2"/>
    <property type="match status" value="1"/>
</dbReference>
<dbReference type="Pfam" id="PF01753">
    <property type="entry name" value="zf-MYND"/>
    <property type="match status" value="1"/>
</dbReference>
<keyword evidence="7" id="KW-1185">Reference proteome</keyword>
<keyword evidence="3" id="KW-0862">Zinc</keyword>
<comment type="caution">
    <text evidence="6">The sequence shown here is derived from an EMBL/GenBank/DDBJ whole genome shotgun (WGS) entry which is preliminary data.</text>
</comment>
<evidence type="ECO:0000256" key="3">
    <source>
        <dbReference type="ARBA" id="ARBA00022833"/>
    </source>
</evidence>
<evidence type="ECO:0000313" key="6">
    <source>
        <dbReference type="EMBL" id="KAL0573050.1"/>
    </source>
</evidence>
<feature type="domain" description="MYND-type" evidence="5">
    <location>
        <begin position="404"/>
        <end position="446"/>
    </location>
</feature>
<keyword evidence="2 4" id="KW-0863">Zinc-finger</keyword>
<organism evidence="6 7">
    <name type="scientific">Marasmius crinis-equi</name>
    <dbReference type="NCBI Taxonomy" id="585013"/>
    <lineage>
        <taxon>Eukaryota</taxon>
        <taxon>Fungi</taxon>
        <taxon>Dikarya</taxon>
        <taxon>Basidiomycota</taxon>
        <taxon>Agaricomycotina</taxon>
        <taxon>Agaricomycetes</taxon>
        <taxon>Agaricomycetidae</taxon>
        <taxon>Agaricales</taxon>
        <taxon>Marasmiineae</taxon>
        <taxon>Marasmiaceae</taxon>
        <taxon>Marasmius</taxon>
    </lineage>
</organism>
<evidence type="ECO:0000313" key="7">
    <source>
        <dbReference type="Proteomes" id="UP001465976"/>
    </source>
</evidence>
<dbReference type="EMBL" id="JBAHYK010000551">
    <property type="protein sequence ID" value="KAL0573050.1"/>
    <property type="molecule type" value="Genomic_DNA"/>
</dbReference>
<proteinExistence type="predicted"/>
<protein>
    <recommendedName>
        <fullName evidence="5">MYND-type domain-containing protein</fullName>
    </recommendedName>
</protein>
<gene>
    <name evidence="6" type="ORF">V5O48_008909</name>
</gene>
<dbReference type="Gene3D" id="6.10.140.2220">
    <property type="match status" value="1"/>
</dbReference>